<evidence type="ECO:0000256" key="4">
    <source>
        <dbReference type="ARBA" id="ARBA00022989"/>
    </source>
</evidence>
<feature type="transmembrane region" description="Helical" evidence="8">
    <location>
        <begin position="167"/>
        <end position="189"/>
    </location>
</feature>
<dbReference type="Pfam" id="PF13515">
    <property type="entry name" value="FUSC_2"/>
    <property type="match status" value="1"/>
</dbReference>
<dbReference type="EMBL" id="JAGRQC010000004">
    <property type="protein sequence ID" value="MBR0553651.1"/>
    <property type="molecule type" value="Genomic_DNA"/>
</dbReference>
<evidence type="ECO:0000256" key="6">
    <source>
        <dbReference type="ARBA" id="ARBA00043993"/>
    </source>
</evidence>
<accession>A0A8T4IGN9</accession>
<keyword evidence="2" id="KW-1003">Cell membrane</keyword>
<keyword evidence="3 8" id="KW-0812">Transmembrane</keyword>
<feature type="transmembrane region" description="Helical" evidence="8">
    <location>
        <begin position="449"/>
        <end position="466"/>
    </location>
</feature>
<protein>
    <submittedName>
        <fullName evidence="10">FUSC family protein</fullName>
    </submittedName>
</protein>
<name>A0A8T4IGN9_9SPHN</name>
<dbReference type="PANTHER" id="PTHR30509:SF9">
    <property type="entry name" value="MULTIDRUG RESISTANCE PROTEIN MDTO"/>
    <property type="match status" value="1"/>
</dbReference>
<feature type="transmembrane region" description="Helical" evidence="8">
    <location>
        <begin position="374"/>
        <end position="390"/>
    </location>
</feature>
<organism evidence="10 11">
    <name type="scientific">Stakelama marina</name>
    <dbReference type="NCBI Taxonomy" id="2826939"/>
    <lineage>
        <taxon>Bacteria</taxon>
        <taxon>Pseudomonadati</taxon>
        <taxon>Pseudomonadota</taxon>
        <taxon>Alphaproteobacteria</taxon>
        <taxon>Sphingomonadales</taxon>
        <taxon>Sphingomonadaceae</taxon>
        <taxon>Stakelama</taxon>
    </lineage>
</organism>
<feature type="transmembrane region" description="Helical" evidence="8">
    <location>
        <begin position="45"/>
        <end position="62"/>
    </location>
</feature>
<comment type="subcellular location">
    <subcellularLocation>
        <location evidence="1">Cell membrane</location>
        <topology evidence="1">Multi-pass membrane protein</topology>
    </subcellularLocation>
</comment>
<comment type="caution">
    <text evidence="10">The sequence shown here is derived from an EMBL/GenBank/DDBJ whole genome shotgun (WGS) entry which is preliminary data.</text>
</comment>
<comment type="similarity">
    <text evidence="6">Belongs to the YccS/YhfK family.</text>
</comment>
<feature type="transmembrane region" description="Helical" evidence="8">
    <location>
        <begin position="425"/>
        <end position="442"/>
    </location>
</feature>
<feature type="region of interest" description="Disordered" evidence="7">
    <location>
        <begin position="618"/>
        <end position="638"/>
    </location>
</feature>
<proteinExistence type="inferred from homology"/>
<dbReference type="AlphaFoldDB" id="A0A8T4IGN9"/>
<keyword evidence="4 8" id="KW-1133">Transmembrane helix</keyword>
<feature type="domain" description="Integral membrane bound transporter" evidence="9">
    <location>
        <begin position="362"/>
        <end position="488"/>
    </location>
</feature>
<dbReference type="PANTHER" id="PTHR30509">
    <property type="entry name" value="P-HYDROXYBENZOIC ACID EFFLUX PUMP SUBUNIT-RELATED"/>
    <property type="match status" value="1"/>
</dbReference>
<dbReference type="InterPro" id="IPR049453">
    <property type="entry name" value="Memb_transporter_dom"/>
</dbReference>
<evidence type="ECO:0000259" key="9">
    <source>
        <dbReference type="Pfam" id="PF13515"/>
    </source>
</evidence>
<dbReference type="Proteomes" id="UP000676996">
    <property type="component" value="Unassembled WGS sequence"/>
</dbReference>
<evidence type="ECO:0000256" key="3">
    <source>
        <dbReference type="ARBA" id="ARBA00022692"/>
    </source>
</evidence>
<gene>
    <name evidence="10" type="ORF">J7S20_14165</name>
</gene>
<evidence type="ECO:0000256" key="8">
    <source>
        <dbReference type="SAM" id="Phobius"/>
    </source>
</evidence>
<evidence type="ECO:0000256" key="2">
    <source>
        <dbReference type="ARBA" id="ARBA00022475"/>
    </source>
</evidence>
<reference evidence="10" key="1">
    <citation type="submission" date="2021-04" db="EMBL/GenBank/DDBJ databases">
        <title>Ouciella asimina sp. nov., isolated from the surface seawater in the hydrothermal field of Okinawa Trough.</title>
        <authorList>
            <person name="Shuang W."/>
        </authorList>
    </citation>
    <scope>NUCLEOTIDE SEQUENCE</scope>
    <source>
        <strain evidence="10">LXI357</strain>
    </source>
</reference>
<evidence type="ECO:0000313" key="11">
    <source>
        <dbReference type="Proteomes" id="UP000676996"/>
    </source>
</evidence>
<feature type="transmembrane region" description="Helical" evidence="8">
    <location>
        <begin position="95"/>
        <end position="114"/>
    </location>
</feature>
<evidence type="ECO:0000256" key="7">
    <source>
        <dbReference type="SAM" id="MobiDB-lite"/>
    </source>
</evidence>
<dbReference type="RefSeq" id="WP_284054895.1">
    <property type="nucleotide sequence ID" value="NZ_JAGRQC010000004.1"/>
</dbReference>
<feature type="transmembrane region" description="Helical" evidence="8">
    <location>
        <begin position="402"/>
        <end position="419"/>
    </location>
</feature>
<keyword evidence="5 8" id="KW-0472">Membrane</keyword>
<dbReference type="GO" id="GO:0005886">
    <property type="term" value="C:plasma membrane"/>
    <property type="evidence" value="ECO:0007669"/>
    <property type="project" value="UniProtKB-SubCell"/>
</dbReference>
<feature type="transmembrane region" description="Helical" evidence="8">
    <location>
        <begin position="6"/>
        <end position="24"/>
    </location>
</feature>
<evidence type="ECO:0000256" key="1">
    <source>
        <dbReference type="ARBA" id="ARBA00004651"/>
    </source>
</evidence>
<feature type="transmembrane region" description="Helical" evidence="8">
    <location>
        <begin position="68"/>
        <end position="88"/>
    </location>
</feature>
<sequence>MAQFIASAIEGGVPTLLTLVVNAMPWPLRRRLVRADPGMQRTARASRAMFAFLLTLATALLVGRVVSVSVLSFLIAFPVTVFCCAAIGDDETRARIGKTAALAAAAGAAFTLSSLLHTPWINHAVFILVIGAMAYMRQYAGPWAPVAIAANVSYFFGSFLKPDPTTLHWQWVGVVIGAACALIVHQLVVPHRPWRRMRWSAASIRMRLAHLLRTAAALDAPEESLAVRRSLRGVADAVRIAENELENLPGGRLAHRPLAEALIRTLVLAERLALQAKGVIGDGLSAEERAAAKRLSAALVANDELPREGDSGDIADALNELERALHLPPDHAAARSVDAPPPAPTNAILRPAVQSAAAAALAIIGGNALSPERWYWAVITVFVMFTGTYSRGQALFKSLQRTVGTLGGILVAMAIVWAVNGDTRAVIILMPVAIFCIFYAFLQAYTWMAFWITIVVGLLFSSFGEFTDRLMVLRLEETAIGAVAGIVVAALVLPRSTAAHARDQFNDLADAIDKVIDEALPGGPLNRLTLTAALHDFETTLSDLRDAIEPLRLIPLQRATEQRSRLHRQLVLTSYWVHEIALAVRQLDSAGVAQAPAPAAEAATALHERLKRLRNADTAPEPAEDDNAPAPDDTSPAATLATACHGAAEAMTAAARLLTDRSQQTRAFRF</sequence>
<keyword evidence="11" id="KW-1185">Reference proteome</keyword>
<evidence type="ECO:0000256" key="5">
    <source>
        <dbReference type="ARBA" id="ARBA00023136"/>
    </source>
</evidence>
<feature type="transmembrane region" description="Helical" evidence="8">
    <location>
        <begin position="143"/>
        <end position="161"/>
    </location>
</feature>
<evidence type="ECO:0000313" key="10">
    <source>
        <dbReference type="EMBL" id="MBR0553651.1"/>
    </source>
</evidence>
<feature type="compositionally biased region" description="Low complexity" evidence="7">
    <location>
        <begin position="628"/>
        <end position="638"/>
    </location>
</feature>
<feature type="transmembrane region" description="Helical" evidence="8">
    <location>
        <begin position="478"/>
        <end position="494"/>
    </location>
</feature>